<feature type="transmembrane region" description="Helical" evidence="6">
    <location>
        <begin position="69"/>
        <end position="89"/>
    </location>
</feature>
<feature type="domain" description="Major facilitator superfamily (MFS) profile" evidence="7">
    <location>
        <begin position="1"/>
        <end position="178"/>
    </location>
</feature>
<proteinExistence type="predicted"/>
<dbReference type="Proteomes" id="UP000643810">
    <property type="component" value="Unassembled WGS sequence"/>
</dbReference>
<feature type="transmembrane region" description="Helical" evidence="6">
    <location>
        <begin position="140"/>
        <end position="159"/>
    </location>
</feature>
<keyword evidence="4 6" id="KW-1133">Transmembrane helix</keyword>
<evidence type="ECO:0000313" key="8">
    <source>
        <dbReference type="EMBL" id="MBC5685923.1"/>
    </source>
</evidence>
<dbReference type="PROSITE" id="PS50850">
    <property type="entry name" value="MFS"/>
    <property type="match status" value="1"/>
</dbReference>
<name>A0ABR7GFL6_9FIRM</name>
<dbReference type="InterPro" id="IPR036259">
    <property type="entry name" value="MFS_trans_sf"/>
</dbReference>
<dbReference type="PANTHER" id="PTHR42718">
    <property type="entry name" value="MAJOR FACILITATOR SUPERFAMILY MULTIDRUG TRANSPORTER MFSC"/>
    <property type="match status" value="1"/>
</dbReference>
<organism evidence="8 9">
    <name type="scientific">Roseburia lenta</name>
    <dbReference type="NCBI Taxonomy" id="2763061"/>
    <lineage>
        <taxon>Bacteria</taxon>
        <taxon>Bacillati</taxon>
        <taxon>Bacillota</taxon>
        <taxon>Clostridia</taxon>
        <taxon>Lachnospirales</taxon>
        <taxon>Lachnospiraceae</taxon>
        <taxon>Roseburia</taxon>
    </lineage>
</organism>
<feature type="transmembrane region" description="Helical" evidence="6">
    <location>
        <begin position="37"/>
        <end position="57"/>
    </location>
</feature>
<dbReference type="EMBL" id="JACOPG010000002">
    <property type="protein sequence ID" value="MBC5685923.1"/>
    <property type="molecule type" value="Genomic_DNA"/>
</dbReference>
<gene>
    <name evidence="8" type="ORF">H8R94_04780</name>
</gene>
<sequence length="178" mass="19276">MIVTTVVVCSMLSTALTTALPQIMEDFSLNAASSGQWLTSIYSLVMGILVLCTAYLIKRFPTKNLYISSLLLFSIGVVLNGFAQSFTVMMLGRIMQAAGIIVDHWGWRIIFYSLAVLCIIALVVAFFAMDNVLENEHSKLDILSAILAVTGFTGILYGISNLGKGSIFQLSTGFSVSL</sequence>
<dbReference type="Pfam" id="PF07690">
    <property type="entry name" value="MFS_1"/>
    <property type="match status" value="1"/>
</dbReference>
<dbReference type="InterPro" id="IPR011701">
    <property type="entry name" value="MFS"/>
</dbReference>
<evidence type="ECO:0000256" key="2">
    <source>
        <dbReference type="ARBA" id="ARBA00022448"/>
    </source>
</evidence>
<dbReference type="PANTHER" id="PTHR42718:SF24">
    <property type="entry name" value="MAJOR FACILITATOR SUPERFAMILY (MFS) PROFILE DOMAIN-CONTAINING PROTEIN"/>
    <property type="match status" value="1"/>
</dbReference>
<feature type="transmembrane region" description="Helical" evidence="6">
    <location>
        <begin position="109"/>
        <end position="128"/>
    </location>
</feature>
<evidence type="ECO:0000256" key="6">
    <source>
        <dbReference type="SAM" id="Phobius"/>
    </source>
</evidence>
<evidence type="ECO:0000256" key="4">
    <source>
        <dbReference type="ARBA" id="ARBA00022989"/>
    </source>
</evidence>
<protein>
    <submittedName>
        <fullName evidence="8">MFS transporter</fullName>
    </submittedName>
</protein>
<keyword evidence="9" id="KW-1185">Reference proteome</keyword>
<keyword evidence="2" id="KW-0813">Transport</keyword>
<keyword evidence="5 6" id="KW-0472">Membrane</keyword>
<evidence type="ECO:0000313" key="9">
    <source>
        <dbReference type="Proteomes" id="UP000643810"/>
    </source>
</evidence>
<accession>A0ABR7GFL6</accession>
<dbReference type="SUPFAM" id="SSF103473">
    <property type="entry name" value="MFS general substrate transporter"/>
    <property type="match status" value="1"/>
</dbReference>
<keyword evidence="3 6" id="KW-0812">Transmembrane</keyword>
<evidence type="ECO:0000256" key="5">
    <source>
        <dbReference type="ARBA" id="ARBA00023136"/>
    </source>
</evidence>
<comment type="subcellular location">
    <subcellularLocation>
        <location evidence="1">Cell membrane</location>
        <topology evidence="1">Multi-pass membrane protein</topology>
    </subcellularLocation>
</comment>
<evidence type="ECO:0000256" key="1">
    <source>
        <dbReference type="ARBA" id="ARBA00004651"/>
    </source>
</evidence>
<dbReference type="InterPro" id="IPR020846">
    <property type="entry name" value="MFS_dom"/>
</dbReference>
<evidence type="ECO:0000256" key="3">
    <source>
        <dbReference type="ARBA" id="ARBA00022692"/>
    </source>
</evidence>
<dbReference type="Gene3D" id="1.20.1720.10">
    <property type="entry name" value="Multidrug resistance protein D"/>
    <property type="match status" value="2"/>
</dbReference>
<reference evidence="8 9" key="1">
    <citation type="submission" date="2020-08" db="EMBL/GenBank/DDBJ databases">
        <title>Genome public.</title>
        <authorList>
            <person name="Liu C."/>
            <person name="Sun Q."/>
        </authorList>
    </citation>
    <scope>NUCLEOTIDE SEQUENCE [LARGE SCALE GENOMIC DNA]</scope>
    <source>
        <strain evidence="8 9">NSJ-9</strain>
    </source>
</reference>
<evidence type="ECO:0000259" key="7">
    <source>
        <dbReference type="PROSITE" id="PS50850"/>
    </source>
</evidence>
<comment type="caution">
    <text evidence="8">The sequence shown here is derived from an EMBL/GenBank/DDBJ whole genome shotgun (WGS) entry which is preliminary data.</text>
</comment>